<name>A0AAV5I2S5_9ROSI</name>
<feature type="compositionally biased region" description="Basic and acidic residues" evidence="1">
    <location>
        <begin position="167"/>
        <end position="190"/>
    </location>
</feature>
<keyword evidence="3" id="KW-1185">Reference proteome</keyword>
<evidence type="ECO:0000313" key="2">
    <source>
        <dbReference type="EMBL" id="GKU93207.1"/>
    </source>
</evidence>
<dbReference type="AlphaFoldDB" id="A0AAV5I2S5"/>
<proteinExistence type="predicted"/>
<accession>A0AAV5I2S5</accession>
<gene>
    <name evidence="2" type="ORF">SLEP1_g6816</name>
</gene>
<reference evidence="2 3" key="1">
    <citation type="journal article" date="2021" name="Commun. Biol.">
        <title>The genome of Shorea leprosula (Dipterocarpaceae) highlights the ecological relevance of drought in aseasonal tropical rainforests.</title>
        <authorList>
            <person name="Ng K.K.S."/>
            <person name="Kobayashi M.J."/>
            <person name="Fawcett J.A."/>
            <person name="Hatakeyama M."/>
            <person name="Paape T."/>
            <person name="Ng C.H."/>
            <person name="Ang C.C."/>
            <person name="Tnah L.H."/>
            <person name="Lee C.T."/>
            <person name="Nishiyama T."/>
            <person name="Sese J."/>
            <person name="O'Brien M.J."/>
            <person name="Copetti D."/>
            <person name="Mohd Noor M.I."/>
            <person name="Ong R.C."/>
            <person name="Putra M."/>
            <person name="Sireger I.Z."/>
            <person name="Indrioko S."/>
            <person name="Kosugi Y."/>
            <person name="Izuno A."/>
            <person name="Isagi Y."/>
            <person name="Lee S.L."/>
            <person name="Shimizu K.K."/>
        </authorList>
    </citation>
    <scope>NUCLEOTIDE SEQUENCE [LARGE SCALE GENOMIC DNA]</scope>
    <source>
        <strain evidence="2">214</strain>
    </source>
</reference>
<feature type="region of interest" description="Disordered" evidence="1">
    <location>
        <begin position="211"/>
        <end position="259"/>
    </location>
</feature>
<organism evidence="2 3">
    <name type="scientific">Rubroshorea leprosula</name>
    <dbReference type="NCBI Taxonomy" id="152421"/>
    <lineage>
        <taxon>Eukaryota</taxon>
        <taxon>Viridiplantae</taxon>
        <taxon>Streptophyta</taxon>
        <taxon>Embryophyta</taxon>
        <taxon>Tracheophyta</taxon>
        <taxon>Spermatophyta</taxon>
        <taxon>Magnoliopsida</taxon>
        <taxon>eudicotyledons</taxon>
        <taxon>Gunneridae</taxon>
        <taxon>Pentapetalae</taxon>
        <taxon>rosids</taxon>
        <taxon>malvids</taxon>
        <taxon>Malvales</taxon>
        <taxon>Dipterocarpaceae</taxon>
        <taxon>Rubroshorea</taxon>
    </lineage>
</organism>
<comment type="caution">
    <text evidence="2">The sequence shown here is derived from an EMBL/GenBank/DDBJ whole genome shotgun (WGS) entry which is preliminary data.</text>
</comment>
<feature type="compositionally biased region" description="Basic and acidic residues" evidence="1">
    <location>
        <begin position="57"/>
        <end position="67"/>
    </location>
</feature>
<dbReference type="Proteomes" id="UP001054252">
    <property type="component" value="Unassembled WGS sequence"/>
</dbReference>
<sequence length="293" mass="31945">MDSGYPSVHLFLAVVEEEYDHAVVASEELEYEVVSDVGVTASKQRKAKVPIPSKVKTIKEKETSKDNDNDESSWGDLNPESVTSNEGFDFIRILGDDKVLSKFEEAKRVEALVVNMEEALANLQVCRKILANEISVEKGKAKAVVGVSREKGKKVTEVISSNSNESNNDRSSFDDALSKSENGSEQRGKDVGFQGSIDINRAALEEFESDMGDATKKSISNKSKVDVGTPAMSSTKKAANPDEIEHYGQPSSTTAKSGEIEDSTMRLLKNLDEMNKDRDVSLARFGLVPMGGL</sequence>
<dbReference type="EMBL" id="BPVZ01000006">
    <property type="protein sequence ID" value="GKU93207.1"/>
    <property type="molecule type" value="Genomic_DNA"/>
</dbReference>
<evidence type="ECO:0000256" key="1">
    <source>
        <dbReference type="SAM" id="MobiDB-lite"/>
    </source>
</evidence>
<evidence type="ECO:0000313" key="3">
    <source>
        <dbReference type="Proteomes" id="UP001054252"/>
    </source>
</evidence>
<protein>
    <submittedName>
        <fullName evidence="2">Uncharacterized protein</fullName>
    </submittedName>
</protein>
<feature type="region of interest" description="Disordered" evidence="1">
    <location>
        <begin position="57"/>
        <end position="80"/>
    </location>
</feature>
<feature type="region of interest" description="Disordered" evidence="1">
    <location>
        <begin position="156"/>
        <end position="192"/>
    </location>
</feature>